<reference evidence="2" key="1">
    <citation type="journal article" date="2020" name="Stud. Mycol.">
        <title>101 Dothideomycetes genomes: a test case for predicting lifestyles and emergence of pathogens.</title>
        <authorList>
            <person name="Haridas S."/>
            <person name="Albert R."/>
            <person name="Binder M."/>
            <person name="Bloem J."/>
            <person name="Labutti K."/>
            <person name="Salamov A."/>
            <person name="Andreopoulos B."/>
            <person name="Baker S."/>
            <person name="Barry K."/>
            <person name="Bills G."/>
            <person name="Bluhm B."/>
            <person name="Cannon C."/>
            <person name="Castanera R."/>
            <person name="Culley D."/>
            <person name="Daum C."/>
            <person name="Ezra D."/>
            <person name="Gonzalez J."/>
            <person name="Henrissat B."/>
            <person name="Kuo A."/>
            <person name="Liang C."/>
            <person name="Lipzen A."/>
            <person name="Lutzoni F."/>
            <person name="Magnuson J."/>
            <person name="Mondo S."/>
            <person name="Nolan M."/>
            <person name="Ohm R."/>
            <person name="Pangilinan J."/>
            <person name="Park H.-J."/>
            <person name="Ramirez L."/>
            <person name="Alfaro M."/>
            <person name="Sun H."/>
            <person name="Tritt A."/>
            <person name="Yoshinaga Y."/>
            <person name="Zwiers L.-H."/>
            <person name="Turgeon B."/>
            <person name="Goodwin S."/>
            <person name="Spatafora J."/>
            <person name="Crous P."/>
            <person name="Grigoriev I."/>
        </authorList>
    </citation>
    <scope>NUCLEOTIDE SEQUENCE</scope>
    <source>
        <strain evidence="2">CBS 279.74</strain>
    </source>
</reference>
<dbReference type="SUPFAM" id="SSF82199">
    <property type="entry name" value="SET domain"/>
    <property type="match status" value="1"/>
</dbReference>
<protein>
    <submittedName>
        <fullName evidence="2">SET domain-containing protein</fullName>
    </submittedName>
</protein>
<feature type="domain" description="SET" evidence="1">
    <location>
        <begin position="17"/>
        <end position="157"/>
    </location>
</feature>
<dbReference type="EMBL" id="MU005786">
    <property type="protein sequence ID" value="KAF2703655.1"/>
    <property type="molecule type" value="Genomic_DNA"/>
</dbReference>
<dbReference type="PANTHER" id="PTHR47332:SF4">
    <property type="entry name" value="SET DOMAIN-CONTAINING PROTEIN 5"/>
    <property type="match status" value="1"/>
</dbReference>
<dbReference type="AlphaFoldDB" id="A0A6G1JTS8"/>
<accession>A0A6G1JTS8</accession>
<gene>
    <name evidence="2" type="ORF">K504DRAFT_392148</name>
</gene>
<evidence type="ECO:0000313" key="3">
    <source>
        <dbReference type="Proteomes" id="UP000799428"/>
    </source>
</evidence>
<dbReference type="PROSITE" id="PS50280">
    <property type="entry name" value="SET"/>
    <property type="match status" value="1"/>
</dbReference>
<dbReference type="InterPro" id="IPR011990">
    <property type="entry name" value="TPR-like_helical_dom_sf"/>
</dbReference>
<dbReference type="SMART" id="SM00317">
    <property type="entry name" value="SET"/>
    <property type="match status" value="1"/>
</dbReference>
<dbReference type="InterPro" id="IPR046341">
    <property type="entry name" value="SET_dom_sf"/>
</dbReference>
<dbReference type="PANTHER" id="PTHR47332">
    <property type="entry name" value="SET DOMAIN-CONTAINING PROTEIN 5"/>
    <property type="match status" value="1"/>
</dbReference>
<organism evidence="2 3">
    <name type="scientific">Pleomassaria siparia CBS 279.74</name>
    <dbReference type="NCBI Taxonomy" id="1314801"/>
    <lineage>
        <taxon>Eukaryota</taxon>
        <taxon>Fungi</taxon>
        <taxon>Dikarya</taxon>
        <taxon>Ascomycota</taxon>
        <taxon>Pezizomycotina</taxon>
        <taxon>Dothideomycetes</taxon>
        <taxon>Pleosporomycetidae</taxon>
        <taxon>Pleosporales</taxon>
        <taxon>Pleomassariaceae</taxon>
        <taxon>Pleomassaria</taxon>
    </lineage>
</organism>
<sequence length="330" mass="36870">MGSFLSGTDSNKEIDIPIFEINDIPGKGRGLIARSNISKGTRILCERPLFTVPSMEPSLLELVLAARLKALPKASQRQFLSLHNRSPGKYPFSNIFNTNALPCGSGSVVGGVYPTICLINHSCIPNSHHNWDEDAEHETIYAIRPIRAGEEITITYHQESISAIRRAFLKESFGFDCSCSGCSRSPSELQESDARRLQIQKLDENIVNPSNLISRPNESLRDCRSLLQVMDVEYDVYAEALNARTYYDAFQVCIAHGDQARASVFADRAYKGYVICEGENSPEAQRVKSLGLKPAAHVSFELCSTKWKTTRGMVPKSLDSVQFEKWLFRE</sequence>
<proteinExistence type="predicted"/>
<dbReference type="InterPro" id="IPR053185">
    <property type="entry name" value="SET_domain_protein"/>
</dbReference>
<evidence type="ECO:0000259" key="1">
    <source>
        <dbReference type="PROSITE" id="PS50280"/>
    </source>
</evidence>
<evidence type="ECO:0000313" key="2">
    <source>
        <dbReference type="EMBL" id="KAF2703655.1"/>
    </source>
</evidence>
<dbReference type="Gene3D" id="2.170.270.10">
    <property type="entry name" value="SET domain"/>
    <property type="match status" value="1"/>
</dbReference>
<keyword evidence="3" id="KW-1185">Reference proteome</keyword>
<dbReference type="Proteomes" id="UP000799428">
    <property type="component" value="Unassembled WGS sequence"/>
</dbReference>
<dbReference type="InterPro" id="IPR001214">
    <property type="entry name" value="SET_dom"/>
</dbReference>
<name>A0A6G1JTS8_9PLEO</name>
<dbReference type="OrthoDB" id="265717at2759"/>
<dbReference type="CDD" id="cd20071">
    <property type="entry name" value="SET_SMYD"/>
    <property type="match status" value="1"/>
</dbReference>
<dbReference type="Pfam" id="PF00856">
    <property type="entry name" value="SET"/>
    <property type="match status" value="1"/>
</dbReference>
<dbReference type="Gene3D" id="1.25.40.10">
    <property type="entry name" value="Tetratricopeptide repeat domain"/>
    <property type="match status" value="1"/>
</dbReference>